<name>A9P084_PICSI</name>
<organism evidence="1">
    <name type="scientific">Picea sitchensis</name>
    <name type="common">Sitka spruce</name>
    <name type="synonym">Pinus sitchensis</name>
    <dbReference type="NCBI Taxonomy" id="3332"/>
    <lineage>
        <taxon>Eukaryota</taxon>
        <taxon>Viridiplantae</taxon>
        <taxon>Streptophyta</taxon>
        <taxon>Embryophyta</taxon>
        <taxon>Tracheophyta</taxon>
        <taxon>Spermatophyta</taxon>
        <taxon>Pinopsida</taxon>
        <taxon>Pinidae</taxon>
        <taxon>Conifers I</taxon>
        <taxon>Pinales</taxon>
        <taxon>Pinaceae</taxon>
        <taxon>Picea</taxon>
    </lineage>
</organism>
<dbReference type="AlphaFoldDB" id="A9P084"/>
<dbReference type="EMBL" id="EF087039">
    <property type="protein sequence ID" value="ABK26295.1"/>
    <property type="molecule type" value="mRNA"/>
</dbReference>
<evidence type="ECO:0000313" key="1">
    <source>
        <dbReference type="EMBL" id="ABK26295.1"/>
    </source>
</evidence>
<proteinExistence type="evidence at transcript level"/>
<reference evidence="1" key="1">
    <citation type="journal article" date="2008" name="BMC Genomics">
        <title>A conifer genomics resource of 200,000 spruce (Picea spp.) ESTs and 6,464 high-quality, sequence-finished full-length cDNAs for Sitka spruce (Picea sitchensis).</title>
        <authorList>
            <person name="Ralph S.G."/>
            <person name="Chun H.J."/>
            <person name="Kolosova N."/>
            <person name="Cooper D."/>
            <person name="Oddy C."/>
            <person name="Ritland C.E."/>
            <person name="Kirkpatrick R."/>
            <person name="Moore R."/>
            <person name="Barber S."/>
            <person name="Holt R.A."/>
            <person name="Jones S.J."/>
            <person name="Marra M.A."/>
            <person name="Douglas C.J."/>
            <person name="Ritland K."/>
            <person name="Bohlmann J."/>
        </authorList>
    </citation>
    <scope>NUCLEOTIDE SEQUENCE</scope>
    <source>
        <tissue evidence="1">Bark</tissue>
    </source>
</reference>
<protein>
    <submittedName>
        <fullName evidence="1">Uncharacterized protein</fullName>
    </submittedName>
</protein>
<accession>A9P084</accession>
<sequence>MIIQKTRKTRRMIVKRRRLLRERKVRPIKKDRELQLINTVRIVCRRCLKIFFSNSRGLRSNGGRQ</sequence>